<dbReference type="PANTHER" id="PTHR33445:SF1">
    <property type="entry name" value="ATP SYNTHASE SUBUNIT B"/>
    <property type="match status" value="1"/>
</dbReference>
<dbReference type="SUPFAM" id="SSF81573">
    <property type="entry name" value="F1F0 ATP synthase subunit B, membrane domain"/>
    <property type="match status" value="1"/>
</dbReference>
<dbReference type="GO" id="GO:0046933">
    <property type="term" value="F:proton-transporting ATP synthase activity, rotational mechanism"/>
    <property type="evidence" value="ECO:0007669"/>
    <property type="project" value="UniProtKB-UniRule"/>
</dbReference>
<comment type="subcellular location">
    <subcellularLocation>
        <location evidence="13">Cell membrane</location>
        <topology evidence="13">Single-pass membrane protein</topology>
    </subcellularLocation>
    <subcellularLocation>
        <location evidence="12">Endomembrane system</location>
        <topology evidence="12">Single-pass membrane protein</topology>
    </subcellularLocation>
</comment>
<keyword evidence="10 13" id="KW-0066">ATP synthesis</keyword>
<dbReference type="Proteomes" id="UP000051181">
    <property type="component" value="Unassembled WGS sequence"/>
</dbReference>
<comment type="similarity">
    <text evidence="1 13 14">Belongs to the ATPase B chain family.</text>
</comment>
<comment type="caution">
    <text evidence="15">The sequence shown here is derived from an EMBL/GenBank/DDBJ whole genome shotgun (WGS) entry which is preliminary data.</text>
</comment>
<dbReference type="RefSeq" id="WP_003678752.1">
    <property type="nucleotide sequence ID" value="NZ_AZCN01000002.1"/>
</dbReference>
<dbReference type="NCBIfam" id="TIGR01144">
    <property type="entry name" value="ATP_synt_b"/>
    <property type="match status" value="1"/>
</dbReference>
<evidence type="ECO:0000256" key="2">
    <source>
        <dbReference type="ARBA" id="ARBA00022448"/>
    </source>
</evidence>
<evidence type="ECO:0000313" key="16">
    <source>
        <dbReference type="Proteomes" id="UP000051181"/>
    </source>
</evidence>
<comment type="function">
    <text evidence="11 13">F(1)F(0) ATP synthase produces ATP from ADP in the presence of a proton or sodium gradient. F-type ATPases consist of two structural domains, F(1) containing the extramembraneous catalytic core and F(0) containing the membrane proton channel, linked together by a central stalk and a peripheral stalk. During catalysis, ATP synthesis in the catalytic domain of F(1) is coupled via a rotary mechanism of the central stalk subunits to proton translocation.</text>
</comment>
<evidence type="ECO:0000256" key="8">
    <source>
        <dbReference type="ARBA" id="ARBA00023065"/>
    </source>
</evidence>
<dbReference type="PATRIC" id="fig|913848.6.peg.771"/>
<dbReference type="GO" id="GO:0046961">
    <property type="term" value="F:proton-transporting ATPase activity, rotational mechanism"/>
    <property type="evidence" value="ECO:0007669"/>
    <property type="project" value="TreeGrafter"/>
</dbReference>
<evidence type="ECO:0000256" key="9">
    <source>
        <dbReference type="ARBA" id="ARBA00023136"/>
    </source>
</evidence>
<gene>
    <name evidence="13" type="primary">atpF</name>
    <name evidence="15" type="ORF">FD22_GL000742</name>
</gene>
<dbReference type="InterPro" id="IPR028987">
    <property type="entry name" value="ATP_synth_B-like_membr_sf"/>
</dbReference>
<dbReference type="HAMAP" id="MF_01398">
    <property type="entry name" value="ATP_synth_b_bprime"/>
    <property type="match status" value="1"/>
</dbReference>
<dbReference type="GO" id="GO:0012505">
    <property type="term" value="C:endomembrane system"/>
    <property type="evidence" value="ECO:0007669"/>
    <property type="project" value="UniProtKB-SubCell"/>
</dbReference>
<comment type="subunit">
    <text evidence="13">F-type ATPases have 2 components, F(1) - the catalytic core - and F(0) - the membrane proton channel. F(1) has five subunits: alpha(3), beta(3), gamma(1), delta(1), epsilon(1). F(0) has three main subunits: a(1), b(2) and c(10-14). The alpha and beta chains form an alternating ring which encloses part of the gamma chain. F(1) is attached to F(0) by a central stalk formed by the gamma and epsilon chains, while a peripheral stalk is formed by the delta and b chains.</text>
</comment>
<proteinExistence type="inferred from homology"/>
<accession>A0A0R1FC32</accession>
<sequence>MLSHFVIGAASGLYIGDLLFYAISFIILVALIKHFAWGPVTKMMDERANKISGDLDYAEKSRNEATELAAKRQAELDRSQTEATSIVTTARQNGEKQRQTIIEQAQTDATTLKANAQKDIVQERADALKSAQNDVAALSIEIASKIIQKELNATDQKALIDSYIEGLGKQNGAR</sequence>
<evidence type="ECO:0000256" key="5">
    <source>
        <dbReference type="ARBA" id="ARBA00022692"/>
    </source>
</evidence>
<dbReference type="EMBL" id="AZCN01000002">
    <property type="protein sequence ID" value="KRK19181.1"/>
    <property type="molecule type" value="Genomic_DNA"/>
</dbReference>
<dbReference type="CDD" id="cd06503">
    <property type="entry name" value="ATP-synt_Fo_b"/>
    <property type="match status" value="1"/>
</dbReference>
<keyword evidence="2 13" id="KW-0813">Transport</keyword>
<protein>
    <recommendedName>
        <fullName evidence="13">ATP synthase subunit b</fullName>
    </recommendedName>
    <alternativeName>
        <fullName evidence="13">ATP synthase F(0) sector subunit b</fullName>
    </alternativeName>
    <alternativeName>
        <fullName evidence="13">ATPase subunit I</fullName>
    </alternativeName>
    <alternativeName>
        <fullName evidence="13">F-type ATPase subunit b</fullName>
        <shortName evidence="13">F-ATPase subunit b</shortName>
    </alternativeName>
</protein>
<keyword evidence="7 13" id="KW-1133">Transmembrane helix</keyword>
<evidence type="ECO:0000256" key="6">
    <source>
        <dbReference type="ARBA" id="ARBA00022781"/>
    </source>
</evidence>
<dbReference type="GO" id="GO:0045259">
    <property type="term" value="C:proton-transporting ATP synthase complex"/>
    <property type="evidence" value="ECO:0007669"/>
    <property type="project" value="UniProtKB-KW"/>
</dbReference>
<evidence type="ECO:0000313" key="15">
    <source>
        <dbReference type="EMBL" id="KRK19181.1"/>
    </source>
</evidence>
<evidence type="ECO:0000256" key="1">
    <source>
        <dbReference type="ARBA" id="ARBA00005513"/>
    </source>
</evidence>
<evidence type="ECO:0000256" key="10">
    <source>
        <dbReference type="ARBA" id="ARBA00023310"/>
    </source>
</evidence>
<keyword evidence="6 13" id="KW-0375">Hydrogen ion transport</keyword>
<keyword evidence="9 13" id="KW-0472">Membrane</keyword>
<dbReference type="InterPro" id="IPR050059">
    <property type="entry name" value="ATP_synthase_B_chain"/>
</dbReference>
<name>A0A0R1FC32_9LACO</name>
<reference evidence="15 16" key="1">
    <citation type="journal article" date="2015" name="Genome Announc.">
        <title>Expanding the biotechnology potential of lactobacilli through comparative genomics of 213 strains and associated genera.</title>
        <authorList>
            <person name="Sun Z."/>
            <person name="Harris H.M."/>
            <person name="McCann A."/>
            <person name="Guo C."/>
            <person name="Argimon S."/>
            <person name="Zhang W."/>
            <person name="Yang X."/>
            <person name="Jeffery I.B."/>
            <person name="Cooney J.C."/>
            <person name="Kagawa T.F."/>
            <person name="Liu W."/>
            <person name="Song Y."/>
            <person name="Salvetti E."/>
            <person name="Wrobel A."/>
            <person name="Rasinkangas P."/>
            <person name="Parkhill J."/>
            <person name="Rea M.C."/>
            <person name="O'Sullivan O."/>
            <person name="Ritari J."/>
            <person name="Douillard F.P."/>
            <person name="Paul Ross R."/>
            <person name="Yang R."/>
            <person name="Briner A.E."/>
            <person name="Felis G.E."/>
            <person name="de Vos W.M."/>
            <person name="Barrangou R."/>
            <person name="Klaenhammer T.R."/>
            <person name="Caufield P.W."/>
            <person name="Cui Y."/>
            <person name="Zhang H."/>
            <person name="O'Toole P.W."/>
        </authorList>
    </citation>
    <scope>NUCLEOTIDE SEQUENCE [LARGE SCALE GENOMIC DNA]</scope>
    <source>
        <strain evidence="15 16">DSM 20001</strain>
    </source>
</reference>
<organism evidence="15 16">
    <name type="scientific">Loigolactobacillus coryniformis subsp. coryniformis KCTC 3167 = DSM 20001</name>
    <dbReference type="NCBI Taxonomy" id="913848"/>
    <lineage>
        <taxon>Bacteria</taxon>
        <taxon>Bacillati</taxon>
        <taxon>Bacillota</taxon>
        <taxon>Bacilli</taxon>
        <taxon>Lactobacillales</taxon>
        <taxon>Lactobacillaceae</taxon>
        <taxon>Loigolactobacillus</taxon>
    </lineage>
</organism>
<evidence type="ECO:0000256" key="7">
    <source>
        <dbReference type="ARBA" id="ARBA00022989"/>
    </source>
</evidence>
<dbReference type="GeneID" id="65916781"/>
<keyword evidence="5 13" id="KW-0812">Transmembrane</keyword>
<keyword evidence="4 13" id="KW-0138">CF(0)</keyword>
<evidence type="ECO:0000256" key="3">
    <source>
        <dbReference type="ARBA" id="ARBA00022475"/>
    </source>
</evidence>
<dbReference type="AlphaFoldDB" id="A0A0R1FC32"/>
<evidence type="ECO:0000256" key="12">
    <source>
        <dbReference type="ARBA" id="ARBA00037847"/>
    </source>
</evidence>
<dbReference type="InterPro" id="IPR002146">
    <property type="entry name" value="ATP_synth_b/b'su_bac/chlpt"/>
</dbReference>
<feature type="transmembrane region" description="Helical" evidence="13">
    <location>
        <begin position="18"/>
        <end position="37"/>
    </location>
</feature>
<dbReference type="GO" id="GO:0005886">
    <property type="term" value="C:plasma membrane"/>
    <property type="evidence" value="ECO:0007669"/>
    <property type="project" value="UniProtKB-SubCell"/>
</dbReference>
<dbReference type="InterPro" id="IPR005864">
    <property type="entry name" value="ATP_synth_F0_bsu_bac"/>
</dbReference>
<dbReference type="eggNOG" id="COG0711">
    <property type="taxonomic scope" value="Bacteria"/>
</dbReference>
<evidence type="ECO:0000256" key="14">
    <source>
        <dbReference type="RuleBase" id="RU003848"/>
    </source>
</evidence>
<dbReference type="Gene3D" id="6.10.250.1580">
    <property type="match status" value="1"/>
</dbReference>
<comment type="function">
    <text evidence="13">Component of the F(0) channel, it forms part of the peripheral stalk, linking F(1) to F(0).</text>
</comment>
<dbReference type="PANTHER" id="PTHR33445">
    <property type="entry name" value="ATP SYNTHASE SUBUNIT B', CHLOROPLASTIC"/>
    <property type="match status" value="1"/>
</dbReference>
<keyword evidence="3 13" id="KW-1003">Cell membrane</keyword>
<keyword evidence="8 13" id="KW-0406">Ion transport</keyword>
<dbReference type="Pfam" id="PF00430">
    <property type="entry name" value="ATP-synt_B"/>
    <property type="match status" value="1"/>
</dbReference>
<evidence type="ECO:0000256" key="4">
    <source>
        <dbReference type="ARBA" id="ARBA00022547"/>
    </source>
</evidence>
<evidence type="ECO:0000256" key="13">
    <source>
        <dbReference type="HAMAP-Rule" id="MF_01398"/>
    </source>
</evidence>
<evidence type="ECO:0000256" key="11">
    <source>
        <dbReference type="ARBA" id="ARBA00025198"/>
    </source>
</evidence>